<dbReference type="GO" id="GO:0005634">
    <property type="term" value="C:nucleus"/>
    <property type="evidence" value="ECO:0007669"/>
    <property type="project" value="UniProtKB-SubCell"/>
</dbReference>
<dbReference type="GO" id="GO:0003677">
    <property type="term" value="F:DNA binding"/>
    <property type="evidence" value="ECO:0007669"/>
    <property type="project" value="InterPro"/>
</dbReference>
<evidence type="ECO:0000256" key="1">
    <source>
        <dbReference type="ARBA" id="ARBA00004123"/>
    </source>
</evidence>
<evidence type="ECO:0000259" key="3">
    <source>
        <dbReference type="Pfam" id="PF21517"/>
    </source>
</evidence>
<evidence type="ECO:0000313" key="5">
    <source>
        <dbReference type="Proteomes" id="UP000005237"/>
    </source>
</evidence>
<feature type="domain" description="Tc3 transposase DNA binding" evidence="2">
    <location>
        <begin position="9"/>
        <end position="50"/>
    </location>
</feature>
<reference evidence="4" key="2">
    <citation type="submission" date="2022-06" db="UniProtKB">
        <authorList>
            <consortium name="EnsemblMetazoa"/>
        </authorList>
    </citation>
    <scope>IDENTIFICATION</scope>
    <source>
        <strain evidence="4">DF5081</strain>
    </source>
</reference>
<dbReference type="InterPro" id="IPR036397">
    <property type="entry name" value="RNaseH_sf"/>
</dbReference>
<protein>
    <submittedName>
        <fullName evidence="4">HTH_Tnp_Tc3_1 domain-containing protein</fullName>
    </submittedName>
</protein>
<dbReference type="SUPFAM" id="SSF46689">
    <property type="entry name" value="Homeodomain-like"/>
    <property type="match status" value="1"/>
</dbReference>
<evidence type="ECO:0000259" key="2">
    <source>
        <dbReference type="Pfam" id="PF11427"/>
    </source>
</evidence>
<dbReference type="Pfam" id="PF11427">
    <property type="entry name" value="HTH_Tnp_Tc3_1"/>
    <property type="match status" value="1"/>
</dbReference>
<dbReference type="AlphaFoldDB" id="A0A8R1DJD4"/>
<dbReference type="Gene3D" id="3.30.420.10">
    <property type="entry name" value="Ribonuclease H-like superfamily/Ribonuclease H"/>
    <property type="match status" value="1"/>
</dbReference>
<reference evidence="5" key="1">
    <citation type="submission" date="2010-08" db="EMBL/GenBank/DDBJ databases">
        <authorList>
            <consortium name="Caenorhabditis japonica Sequencing Consortium"/>
            <person name="Wilson R.K."/>
        </authorList>
    </citation>
    <scope>NUCLEOTIDE SEQUENCE [LARGE SCALE GENOMIC DNA]</scope>
    <source>
        <strain evidence="5">DF5081</strain>
    </source>
</reference>
<dbReference type="Proteomes" id="UP000005237">
    <property type="component" value="Unassembled WGS sequence"/>
</dbReference>
<dbReference type="InterPro" id="IPR025898">
    <property type="entry name" value="Tc3_transposase_DNA-bd_dom"/>
</dbReference>
<proteinExistence type="predicted"/>
<accession>A0A8R1DJD4</accession>
<evidence type="ECO:0000313" key="4">
    <source>
        <dbReference type="EnsemblMetazoa" id="CJA04444.1"/>
    </source>
</evidence>
<organism evidence="4 5">
    <name type="scientific">Caenorhabditis japonica</name>
    <dbReference type="NCBI Taxonomy" id="281687"/>
    <lineage>
        <taxon>Eukaryota</taxon>
        <taxon>Metazoa</taxon>
        <taxon>Ecdysozoa</taxon>
        <taxon>Nematoda</taxon>
        <taxon>Chromadorea</taxon>
        <taxon>Rhabditida</taxon>
        <taxon>Rhabditina</taxon>
        <taxon>Rhabditomorpha</taxon>
        <taxon>Rhabditoidea</taxon>
        <taxon>Rhabditidae</taxon>
        <taxon>Peloderinae</taxon>
        <taxon>Caenorhabditis</taxon>
    </lineage>
</organism>
<keyword evidence="5" id="KW-1185">Reference proteome</keyword>
<dbReference type="InterPro" id="IPR048703">
    <property type="entry name" value="Tnp_Tc3-like_HTH"/>
</dbReference>
<dbReference type="InterPro" id="IPR009057">
    <property type="entry name" value="Homeodomain-like_sf"/>
</dbReference>
<feature type="domain" description="Transposable element Tc3 transposase-like DNA-binding HTH" evidence="3">
    <location>
        <begin position="66"/>
        <end position="93"/>
    </location>
</feature>
<comment type="subcellular location">
    <subcellularLocation>
        <location evidence="1">Nucleus</location>
    </subcellularLocation>
</comment>
<dbReference type="Gene3D" id="1.10.10.60">
    <property type="entry name" value="Homeodomain-like"/>
    <property type="match status" value="1"/>
</dbReference>
<sequence>MGRAGHLTLAEQSKLDVIRQVGSSLHEMPRLVKKSRSSIRRYLSDPVSYGQKHNEYGGRKWKASFRYERNVIRTASNSSPSLNEINTELGIDVFPFFVSFFRNRRRSHTFQQDDTAINSSNFTKNWFAAEGIKVLDWPACSPGLNPIENLWEMLVPRVY</sequence>
<name>A0A8R1DJD4_CAEJA</name>
<dbReference type="EnsemblMetazoa" id="CJA04444.1">
    <property type="protein sequence ID" value="CJA04444.1"/>
    <property type="gene ID" value="WBGene00123648"/>
</dbReference>
<dbReference type="Pfam" id="PF21517">
    <property type="entry name" value="HTH_Tnp_Tc3_2_like"/>
    <property type="match status" value="1"/>
</dbReference>